<reference evidence="5 6" key="1">
    <citation type="submission" date="2019-02" db="EMBL/GenBank/DDBJ databases">
        <title>Polymorphobacter sp. isolated from the lake at the Tibet of China.</title>
        <authorList>
            <person name="Li A."/>
        </authorList>
    </citation>
    <scope>NUCLEOTIDE SEQUENCE [LARGE SCALE GENOMIC DNA]</scope>
    <source>
        <strain evidence="5 6">DJ1R-1</strain>
    </source>
</reference>
<feature type="region of interest" description="Disordered" evidence="3">
    <location>
        <begin position="93"/>
        <end position="118"/>
    </location>
</feature>
<keyword evidence="6" id="KW-1185">Reference proteome</keyword>
<dbReference type="PROSITE" id="PS51257">
    <property type="entry name" value="PROKAR_LIPOPROTEIN"/>
    <property type="match status" value="1"/>
</dbReference>
<keyword evidence="4" id="KW-0732">Signal</keyword>
<dbReference type="InterPro" id="IPR050465">
    <property type="entry name" value="UPF0194_transport"/>
</dbReference>
<dbReference type="PANTHER" id="PTHR32347">
    <property type="entry name" value="EFFLUX SYSTEM COMPONENT YKNX-RELATED"/>
    <property type="match status" value="1"/>
</dbReference>
<organism evidence="5 6">
    <name type="scientific">Glacieibacterium arshaanense</name>
    <dbReference type="NCBI Taxonomy" id="2511025"/>
    <lineage>
        <taxon>Bacteria</taxon>
        <taxon>Pseudomonadati</taxon>
        <taxon>Pseudomonadota</taxon>
        <taxon>Alphaproteobacteria</taxon>
        <taxon>Sphingomonadales</taxon>
        <taxon>Sphingosinicellaceae</taxon>
        <taxon>Glacieibacterium</taxon>
    </lineage>
</organism>
<dbReference type="GO" id="GO:0030313">
    <property type="term" value="C:cell envelope"/>
    <property type="evidence" value="ECO:0007669"/>
    <property type="project" value="UniProtKB-SubCell"/>
</dbReference>
<protein>
    <submittedName>
        <fullName evidence="5">HlyD family efflux transporter periplasmic adaptor subunit</fullName>
    </submittedName>
</protein>
<sequence length="329" mass="34644">MRFSAASAAMLTLLALAGCSRDPVGDRPDYVATASGRLDARVEARFLAAERDGRIEALLVRPGAKVAAGQPLLTISCGDVAAQADAARAQARASDADARLSDEGPRREAVEAGAARAAEAATRRADAADELRRAEGMQASGYVSVRRLTQLRANLAEATAKASAADADYAALKAGSRVEERAAARARADAATASANALDATFKKCTLRSPIDGSVLKVLRREGEFSGASTGTPLVVVGDLTNMIVRTELIDRDAARVSVGQKADVWLDGDKQRWHGHVIEAASLMGRRTSRSLDPTDRFDRDVREVLVAFDGPAPPALVGLRVNVGFLK</sequence>
<dbReference type="Gene3D" id="2.40.50.100">
    <property type="match status" value="1"/>
</dbReference>
<evidence type="ECO:0000256" key="4">
    <source>
        <dbReference type="SAM" id="SignalP"/>
    </source>
</evidence>
<dbReference type="PANTHER" id="PTHR32347:SF27">
    <property type="entry name" value="RND EFFLUX PUMP MEMBRANE FUSION PROTEIN BARREL-SANDWICH DOMAIN-CONTAINING PROTEIN"/>
    <property type="match status" value="1"/>
</dbReference>
<feature type="chain" id="PRO_5021450639" evidence="4">
    <location>
        <begin position="18"/>
        <end position="329"/>
    </location>
</feature>
<comment type="caution">
    <text evidence="5">The sequence shown here is derived from an EMBL/GenBank/DDBJ whole genome shotgun (WGS) entry which is preliminary data.</text>
</comment>
<feature type="compositionally biased region" description="Basic and acidic residues" evidence="3">
    <location>
        <begin position="94"/>
        <end position="110"/>
    </location>
</feature>
<evidence type="ECO:0000256" key="3">
    <source>
        <dbReference type="SAM" id="MobiDB-lite"/>
    </source>
</evidence>
<evidence type="ECO:0000313" key="6">
    <source>
        <dbReference type="Proteomes" id="UP000297737"/>
    </source>
</evidence>
<feature type="signal peptide" evidence="4">
    <location>
        <begin position="1"/>
        <end position="17"/>
    </location>
</feature>
<dbReference type="Proteomes" id="UP000297737">
    <property type="component" value="Unassembled WGS sequence"/>
</dbReference>
<evidence type="ECO:0000256" key="2">
    <source>
        <dbReference type="ARBA" id="ARBA00023054"/>
    </source>
</evidence>
<proteinExistence type="predicted"/>
<name>A0A4Y9EPK6_9SPHN</name>
<dbReference type="AlphaFoldDB" id="A0A4Y9EPK6"/>
<accession>A0A4Y9EPK6</accession>
<dbReference type="EMBL" id="SIHO01000002">
    <property type="protein sequence ID" value="TFU03813.1"/>
    <property type="molecule type" value="Genomic_DNA"/>
</dbReference>
<gene>
    <name evidence="5" type="ORF">EUV02_11800</name>
</gene>
<comment type="subcellular location">
    <subcellularLocation>
        <location evidence="1">Cell envelope</location>
    </subcellularLocation>
</comment>
<keyword evidence="2" id="KW-0175">Coiled coil</keyword>
<dbReference type="SUPFAM" id="SSF111369">
    <property type="entry name" value="HlyD-like secretion proteins"/>
    <property type="match status" value="1"/>
</dbReference>
<evidence type="ECO:0000256" key="1">
    <source>
        <dbReference type="ARBA" id="ARBA00004196"/>
    </source>
</evidence>
<evidence type="ECO:0000313" key="5">
    <source>
        <dbReference type="EMBL" id="TFU03813.1"/>
    </source>
</evidence>
<dbReference type="OrthoDB" id="9791520at2"/>